<evidence type="ECO:0000313" key="2">
    <source>
        <dbReference type="Proteomes" id="UP000807306"/>
    </source>
</evidence>
<accession>A0A9P6JHW5</accession>
<evidence type="ECO:0000313" key="1">
    <source>
        <dbReference type="EMBL" id="KAF9521554.1"/>
    </source>
</evidence>
<protein>
    <submittedName>
        <fullName evidence="1">Uncharacterized protein</fullName>
    </submittedName>
</protein>
<reference evidence="1" key="1">
    <citation type="submission" date="2020-11" db="EMBL/GenBank/DDBJ databases">
        <authorList>
            <consortium name="DOE Joint Genome Institute"/>
            <person name="Ahrendt S."/>
            <person name="Riley R."/>
            <person name="Andreopoulos W."/>
            <person name="Labutti K."/>
            <person name="Pangilinan J."/>
            <person name="Ruiz-Duenas F.J."/>
            <person name="Barrasa J.M."/>
            <person name="Sanchez-Garcia M."/>
            <person name="Camarero S."/>
            <person name="Miyauchi S."/>
            <person name="Serrano A."/>
            <person name="Linde D."/>
            <person name="Babiker R."/>
            <person name="Drula E."/>
            <person name="Ayuso-Fernandez I."/>
            <person name="Pacheco R."/>
            <person name="Padilla G."/>
            <person name="Ferreira P."/>
            <person name="Barriuso J."/>
            <person name="Kellner H."/>
            <person name="Castanera R."/>
            <person name="Alfaro M."/>
            <person name="Ramirez L."/>
            <person name="Pisabarro A.G."/>
            <person name="Kuo A."/>
            <person name="Tritt A."/>
            <person name="Lipzen A."/>
            <person name="He G."/>
            <person name="Yan M."/>
            <person name="Ng V."/>
            <person name="Cullen D."/>
            <person name="Martin F."/>
            <person name="Rosso M.-N."/>
            <person name="Henrissat B."/>
            <person name="Hibbett D."/>
            <person name="Martinez A.T."/>
            <person name="Grigoriev I.V."/>
        </authorList>
    </citation>
    <scope>NUCLEOTIDE SEQUENCE</scope>
    <source>
        <strain evidence="1">CBS 506.95</strain>
    </source>
</reference>
<organism evidence="1 2">
    <name type="scientific">Crepidotus variabilis</name>
    <dbReference type="NCBI Taxonomy" id="179855"/>
    <lineage>
        <taxon>Eukaryota</taxon>
        <taxon>Fungi</taxon>
        <taxon>Dikarya</taxon>
        <taxon>Basidiomycota</taxon>
        <taxon>Agaricomycotina</taxon>
        <taxon>Agaricomycetes</taxon>
        <taxon>Agaricomycetidae</taxon>
        <taxon>Agaricales</taxon>
        <taxon>Agaricineae</taxon>
        <taxon>Crepidotaceae</taxon>
        <taxon>Crepidotus</taxon>
    </lineage>
</organism>
<dbReference type="Proteomes" id="UP000807306">
    <property type="component" value="Unassembled WGS sequence"/>
</dbReference>
<gene>
    <name evidence="1" type="ORF">CPB83DRAFT_841175</name>
</gene>
<dbReference type="AlphaFoldDB" id="A0A9P6JHW5"/>
<keyword evidence="2" id="KW-1185">Reference proteome</keyword>
<name>A0A9P6JHW5_9AGAR</name>
<dbReference type="EMBL" id="MU158027">
    <property type="protein sequence ID" value="KAF9521554.1"/>
    <property type="molecule type" value="Genomic_DNA"/>
</dbReference>
<comment type="caution">
    <text evidence="1">The sequence shown here is derived from an EMBL/GenBank/DDBJ whole genome shotgun (WGS) entry which is preliminary data.</text>
</comment>
<proteinExistence type="predicted"/>
<sequence length="184" mass="20438">MIFSSPFVAYWTSSQSGVELLPAGAAVVDAKCLTPALCSGFDNLVEFIRHRKHHSNAAIDEPVSSKLLTSPTRNIPGLDFHYKRQTLVQPRIGHSRKPETGAARKSLAGQKCLNTQFEIEPQVTGAFYPVYHWPLCCADIIDEQILSCCGYVVMNCHIDCQSALPRYKRTCGSFLTLFPLVFCI</sequence>